<dbReference type="EMBL" id="JX684076">
    <property type="protein sequence ID" value="AGF92902.1"/>
    <property type="molecule type" value="Genomic_DNA"/>
</dbReference>
<sequence length="321" mass="34156">MKNTSVLGADVGATWVRVAISDSSGKVLAKDKEPIDISSSMGISTQIETIGKKLCRQTGCGIEDLSGIGIASAGPMNRKKGKLVSPSNIPLDEVPLADPLEKSFNTGVELINDGVSAVLAESKYGAGEGHDNLVYITISTGIGGGVIVDGNLLIGKNGNAAEVGHFTIDEAEKLKCGCGRRGHWEAFCSGSNIPGFVEMKLREIDLSDINSPLKADKKNDFRDFHPRDLFEYARAGDDLALELVEEIGRLNAIGFATVTEAYDPELITVGGGVALNNPELILEPMKEKIANHTQNEVPEIIITPLEEENVLYGAIARALTL</sequence>
<protein>
    <submittedName>
        <fullName evidence="1">ROK family protein</fullName>
    </submittedName>
</protein>
<name>M1Q0Z5_9ZZZZ</name>
<accession>M1Q0Z5</accession>
<dbReference type="GO" id="GO:0009384">
    <property type="term" value="F:N-acylmannosamine kinase activity"/>
    <property type="evidence" value="ECO:0007669"/>
    <property type="project" value="TreeGrafter"/>
</dbReference>
<reference evidence="1" key="1">
    <citation type="journal article" date="2013" name="Syst. Appl. Microbiol.">
        <title>New insights into the archaeal diversity of a hypersaline microbial mat obtained by a metagenomic approach.</title>
        <authorList>
            <person name="Lopez-Lopez A."/>
            <person name="Richter M."/>
            <person name="Pena A."/>
            <person name="Tamames J."/>
            <person name="Rossello-Mora R."/>
        </authorList>
    </citation>
    <scope>NUCLEOTIDE SEQUENCE</scope>
</reference>
<organism evidence="1">
    <name type="scientific">uncultured organism</name>
    <dbReference type="NCBI Taxonomy" id="155900"/>
    <lineage>
        <taxon>unclassified sequences</taxon>
        <taxon>environmental samples</taxon>
    </lineage>
</organism>
<dbReference type="Gene3D" id="3.30.420.40">
    <property type="match status" value="2"/>
</dbReference>
<dbReference type="PROSITE" id="PS01125">
    <property type="entry name" value="ROK"/>
    <property type="match status" value="1"/>
</dbReference>
<dbReference type="InterPro" id="IPR000600">
    <property type="entry name" value="ROK"/>
</dbReference>
<dbReference type="PANTHER" id="PTHR18964">
    <property type="entry name" value="ROK (REPRESSOR, ORF, KINASE) FAMILY"/>
    <property type="match status" value="1"/>
</dbReference>
<dbReference type="InterPro" id="IPR043129">
    <property type="entry name" value="ATPase_NBD"/>
</dbReference>
<gene>
    <name evidence="1" type="ORF">FLSS-4_0021</name>
</gene>
<dbReference type="AlphaFoldDB" id="M1Q0Z5"/>
<dbReference type="PANTHER" id="PTHR18964:SF149">
    <property type="entry name" value="BIFUNCTIONAL UDP-N-ACETYLGLUCOSAMINE 2-EPIMERASE_N-ACETYLMANNOSAMINE KINASE"/>
    <property type="match status" value="1"/>
</dbReference>
<dbReference type="Pfam" id="PF00480">
    <property type="entry name" value="ROK"/>
    <property type="match status" value="1"/>
</dbReference>
<dbReference type="InterPro" id="IPR049874">
    <property type="entry name" value="ROK_cs"/>
</dbReference>
<evidence type="ECO:0000313" key="1">
    <source>
        <dbReference type="EMBL" id="AGF92902.1"/>
    </source>
</evidence>
<proteinExistence type="predicted"/>
<dbReference type="GO" id="GO:0008761">
    <property type="term" value="F:UDP-N-acetylglucosamine 2-epimerase activity"/>
    <property type="evidence" value="ECO:0007669"/>
    <property type="project" value="TreeGrafter"/>
</dbReference>
<dbReference type="SUPFAM" id="SSF53067">
    <property type="entry name" value="Actin-like ATPase domain"/>
    <property type="match status" value="1"/>
</dbReference>